<evidence type="ECO:0000313" key="3">
    <source>
        <dbReference type="Proteomes" id="UP001172159"/>
    </source>
</evidence>
<feature type="compositionally biased region" description="Gly residues" evidence="1">
    <location>
        <begin position="156"/>
        <end position="169"/>
    </location>
</feature>
<feature type="compositionally biased region" description="Basic and acidic residues" evidence="1">
    <location>
        <begin position="80"/>
        <end position="93"/>
    </location>
</feature>
<keyword evidence="3" id="KW-1185">Reference proteome</keyword>
<dbReference type="EMBL" id="JAUKTV010000014">
    <property type="protein sequence ID" value="KAK0716643.1"/>
    <property type="molecule type" value="Genomic_DNA"/>
</dbReference>
<feature type="compositionally biased region" description="Polar residues" evidence="1">
    <location>
        <begin position="314"/>
        <end position="331"/>
    </location>
</feature>
<feature type="compositionally biased region" description="Basic and acidic residues" evidence="1">
    <location>
        <begin position="251"/>
        <end position="263"/>
    </location>
</feature>
<feature type="region of interest" description="Disordered" evidence="1">
    <location>
        <begin position="140"/>
        <end position="439"/>
    </location>
</feature>
<reference evidence="2" key="1">
    <citation type="submission" date="2023-06" db="EMBL/GenBank/DDBJ databases">
        <title>Genome-scale phylogeny and comparative genomics of the fungal order Sordariales.</title>
        <authorList>
            <consortium name="Lawrence Berkeley National Laboratory"/>
            <person name="Hensen N."/>
            <person name="Bonometti L."/>
            <person name="Westerberg I."/>
            <person name="Brannstrom I.O."/>
            <person name="Guillou S."/>
            <person name="Cros-Aarteil S."/>
            <person name="Calhoun S."/>
            <person name="Haridas S."/>
            <person name="Kuo A."/>
            <person name="Mondo S."/>
            <person name="Pangilinan J."/>
            <person name="Riley R."/>
            <person name="Labutti K."/>
            <person name="Andreopoulos B."/>
            <person name="Lipzen A."/>
            <person name="Chen C."/>
            <person name="Yanf M."/>
            <person name="Daum C."/>
            <person name="Ng V."/>
            <person name="Clum A."/>
            <person name="Steindorff A."/>
            <person name="Ohm R."/>
            <person name="Martin F."/>
            <person name="Silar P."/>
            <person name="Natvig D."/>
            <person name="Lalanne C."/>
            <person name="Gautier V."/>
            <person name="Ament-Velasquez S.L."/>
            <person name="Kruys A."/>
            <person name="Hutchinson M.I."/>
            <person name="Powell A.J."/>
            <person name="Barry K."/>
            <person name="Miller A.N."/>
            <person name="Grigoriev I.V."/>
            <person name="Debuchy R."/>
            <person name="Gladieux P."/>
            <person name="Thoren M.H."/>
            <person name="Johannesson H."/>
        </authorList>
    </citation>
    <scope>NUCLEOTIDE SEQUENCE</scope>
    <source>
        <strain evidence="2">CBS 540.89</strain>
    </source>
</reference>
<feature type="compositionally biased region" description="Acidic residues" evidence="1">
    <location>
        <begin position="346"/>
        <end position="358"/>
    </location>
</feature>
<proteinExistence type="predicted"/>
<sequence>MGRKRDFNSSPDSPETPVRANNDSELELSQSPAAKRAKRSGRPSTASSIIPIPPQFGTPSSAAGTGKKKEKKKKNKRVKVSHEEENDVDKGEENVYDDDVPEETFTPAGVPRSVGTVLGSRTRGLSVIQPSTPFSERIARIKEERKEKGKGKRKSLGGGAVKGKDGGPGISTNGGDNGGIGKSVDGTADADAMDVDTIVTTDNKAKGKEVEMATLDGDKPSVKKSKKKNKDDGSAAGQKKKKRKSSTWNEYEGHRQLTGRELEVMFPALPRPAAPPTAAATNEREEAAQTAVADDDDDEVGNRTSDEIEEQITRELTASTSATGNTSQNTPAPMDLDTNLDFAFHEDDEADDGGDDEEIKGLIEEIFERPDFEYPVDGETAPGGDEVAGAVVPGVMDGLDWRGDRGTLPNAAADDDDDASGNRESNNGDAPGTGNNNDDMKTIKALLQSLEAKIDALPSDGQGQQQDKMKSLTKELREVFNGVVTLSGRVHRDEMRAAVRHEILFNGMKKIAGELGVVRRQGEAVMNHLGLKAESPQGVHKKWEEKDKNREGRKALENCLRFHLEDMGRAKGKEQVEEKGRLAVEYAGKVLGGL</sequence>
<dbReference type="Proteomes" id="UP001172159">
    <property type="component" value="Unassembled WGS sequence"/>
</dbReference>
<feature type="compositionally biased region" description="Basic and acidic residues" evidence="1">
    <location>
        <begin position="203"/>
        <end position="221"/>
    </location>
</feature>
<comment type="caution">
    <text evidence="2">The sequence shown here is derived from an EMBL/GenBank/DDBJ whole genome shotgun (WGS) entry which is preliminary data.</text>
</comment>
<name>A0AA40DYW5_9PEZI</name>
<protein>
    <submittedName>
        <fullName evidence="2">Uncharacterized protein</fullName>
    </submittedName>
</protein>
<feature type="compositionally biased region" description="Basic residues" evidence="1">
    <location>
        <begin position="66"/>
        <end position="79"/>
    </location>
</feature>
<feature type="compositionally biased region" description="Polar residues" evidence="1">
    <location>
        <begin position="422"/>
        <end position="437"/>
    </location>
</feature>
<evidence type="ECO:0000256" key="1">
    <source>
        <dbReference type="SAM" id="MobiDB-lite"/>
    </source>
</evidence>
<evidence type="ECO:0000313" key="2">
    <source>
        <dbReference type="EMBL" id="KAK0716643.1"/>
    </source>
</evidence>
<dbReference type="AlphaFoldDB" id="A0AA40DYW5"/>
<feature type="compositionally biased region" description="Polar residues" evidence="1">
    <location>
        <begin position="8"/>
        <end position="32"/>
    </location>
</feature>
<gene>
    <name evidence="2" type="ORF">B0T21DRAFT_415357</name>
</gene>
<feature type="compositionally biased region" description="Basic and acidic residues" evidence="1">
    <location>
        <begin position="359"/>
        <end position="372"/>
    </location>
</feature>
<feature type="region of interest" description="Disordered" evidence="1">
    <location>
        <begin position="1"/>
        <end position="117"/>
    </location>
</feature>
<accession>A0AA40DYW5</accession>
<organism evidence="2 3">
    <name type="scientific">Apiosordaria backusii</name>
    <dbReference type="NCBI Taxonomy" id="314023"/>
    <lineage>
        <taxon>Eukaryota</taxon>
        <taxon>Fungi</taxon>
        <taxon>Dikarya</taxon>
        <taxon>Ascomycota</taxon>
        <taxon>Pezizomycotina</taxon>
        <taxon>Sordariomycetes</taxon>
        <taxon>Sordariomycetidae</taxon>
        <taxon>Sordariales</taxon>
        <taxon>Lasiosphaeriaceae</taxon>
        <taxon>Apiosordaria</taxon>
    </lineage>
</organism>